<comment type="caution">
    <text evidence="4">The sequence shown here is derived from an EMBL/GenBank/DDBJ whole genome shotgun (WGS) entry which is preliminary data.</text>
</comment>
<keyword evidence="2" id="KW-1133">Transmembrane helix</keyword>
<dbReference type="NCBIfam" id="NF038134">
    <property type="entry name" value="choice_anch_M"/>
    <property type="match status" value="2"/>
</dbReference>
<dbReference type="NCBIfam" id="TIGR01167">
    <property type="entry name" value="LPXTG_anchor"/>
    <property type="match status" value="1"/>
</dbReference>
<evidence type="ECO:0000256" key="2">
    <source>
        <dbReference type="SAM" id="Phobius"/>
    </source>
</evidence>
<dbReference type="AlphaFoldDB" id="A0A9D1ZSB1"/>
<feature type="chain" id="PRO_5038854606" evidence="3">
    <location>
        <begin position="29"/>
        <end position="705"/>
    </location>
</feature>
<feature type="compositionally biased region" description="Low complexity" evidence="1">
    <location>
        <begin position="237"/>
        <end position="261"/>
    </location>
</feature>
<dbReference type="InterPro" id="IPR022435">
    <property type="entry name" value="Surface-anchored_actinobac"/>
</dbReference>
<feature type="region of interest" description="Disordered" evidence="1">
    <location>
        <begin position="378"/>
        <end position="397"/>
    </location>
</feature>
<dbReference type="EMBL" id="DXCN01000048">
    <property type="protein sequence ID" value="HIY95247.1"/>
    <property type="molecule type" value="Genomic_DNA"/>
</dbReference>
<evidence type="ECO:0000313" key="4">
    <source>
        <dbReference type="EMBL" id="HIY95247.1"/>
    </source>
</evidence>
<keyword evidence="2" id="KW-0812">Transmembrane</keyword>
<dbReference type="NCBIfam" id="TIGR03769">
    <property type="entry name" value="P_ac_wall_RPT"/>
    <property type="match status" value="2"/>
</dbReference>
<feature type="signal peptide" evidence="3">
    <location>
        <begin position="1"/>
        <end position="28"/>
    </location>
</feature>
<organism evidence="4 5">
    <name type="scientific">Candidatus Rothia avicola</name>
    <dbReference type="NCBI Taxonomy" id="2840478"/>
    <lineage>
        <taxon>Bacteria</taxon>
        <taxon>Bacillati</taxon>
        <taxon>Actinomycetota</taxon>
        <taxon>Actinomycetes</taxon>
        <taxon>Micrococcales</taxon>
        <taxon>Micrococcaceae</taxon>
        <taxon>Rothia</taxon>
    </lineage>
</organism>
<accession>A0A9D1ZSB1</accession>
<feature type="compositionally biased region" description="Pro residues" evidence="1">
    <location>
        <begin position="262"/>
        <end position="272"/>
    </location>
</feature>
<gene>
    <name evidence="4" type="ORF">H9821_06245</name>
</gene>
<protein>
    <submittedName>
        <fullName evidence="4">TIGR03773 family transporter-associated surface protein</fullName>
    </submittedName>
</protein>
<reference evidence="4" key="1">
    <citation type="journal article" date="2021" name="PeerJ">
        <title>Extensive microbial diversity within the chicken gut microbiome revealed by metagenomics and culture.</title>
        <authorList>
            <person name="Gilroy R."/>
            <person name="Ravi A."/>
            <person name="Getino M."/>
            <person name="Pursley I."/>
            <person name="Horton D.L."/>
            <person name="Alikhan N.F."/>
            <person name="Baker D."/>
            <person name="Gharbi K."/>
            <person name="Hall N."/>
            <person name="Watson M."/>
            <person name="Adriaenssens E.M."/>
            <person name="Foster-Nyarko E."/>
            <person name="Jarju S."/>
            <person name="Secka A."/>
            <person name="Antonio M."/>
            <person name="Oren A."/>
            <person name="Chaudhuri R.R."/>
            <person name="La Ragione R."/>
            <person name="Hildebrand F."/>
            <person name="Pallen M.J."/>
        </authorList>
    </citation>
    <scope>NUCLEOTIDE SEQUENCE</scope>
    <source>
        <strain evidence="4">ChiHjej12B11-9195</strain>
    </source>
</reference>
<dbReference type="InterPro" id="IPR022395">
    <property type="entry name" value="CHP03773_ABC_transptr-like"/>
</dbReference>
<evidence type="ECO:0000256" key="1">
    <source>
        <dbReference type="SAM" id="MobiDB-lite"/>
    </source>
</evidence>
<proteinExistence type="predicted"/>
<feature type="region of interest" description="Disordered" evidence="1">
    <location>
        <begin position="237"/>
        <end position="371"/>
    </location>
</feature>
<dbReference type="Proteomes" id="UP000824134">
    <property type="component" value="Unassembled WGS sequence"/>
</dbReference>
<evidence type="ECO:0000313" key="5">
    <source>
        <dbReference type="Proteomes" id="UP000824134"/>
    </source>
</evidence>
<feature type="compositionally biased region" description="Polar residues" evidence="1">
    <location>
        <begin position="328"/>
        <end position="345"/>
    </location>
</feature>
<keyword evidence="2" id="KW-0472">Membrane</keyword>
<feature type="compositionally biased region" description="Low complexity" evidence="1">
    <location>
        <begin position="597"/>
        <end position="613"/>
    </location>
</feature>
<keyword evidence="3" id="KW-0732">Signal</keyword>
<feature type="region of interest" description="Disordered" evidence="1">
    <location>
        <begin position="597"/>
        <end position="629"/>
    </location>
</feature>
<reference evidence="4" key="2">
    <citation type="submission" date="2021-04" db="EMBL/GenBank/DDBJ databases">
        <authorList>
            <person name="Gilroy R."/>
        </authorList>
    </citation>
    <scope>NUCLEOTIDE SEQUENCE</scope>
    <source>
        <strain evidence="4">ChiHjej12B11-9195</strain>
    </source>
</reference>
<sequence length="705" mass="72548">MQYPRTLSLAALSLALLAGPLATSPAVADQEAPTAPQAAPAADRETLASTVLTREHTDALALSLASGQLDLFTYADLPGAPRTRLNPDQTVFNLQDRDETRLSLPAGFDFLGAEGSTIWLAPQTQVAGVLWPGWNTEDIRPGELAGDQLSLELVKTKAPEGGAVEVFQSSPFGTQRVFSSREKLPALQQPVGSHVHANWAFTATGTYELTFRASATRTDGTPISAEQTYTFVVGQLPTELGGPTEEAPPTTTPSPESRPETPVSPLPEPIQPPLAESSEAPAPAGPNTPTPAESTPTSTSLPEDTPTPTSLPEDTPTTTPLNPEPTPGNSQQQEAPAVGSKNQVNRAPATQKPTQHNSAAGSKEGSHPQQCLATEEVVKSADQVQQGEAGTANRASARTLEKPTFTIQKAVNTGTSKATSGHFDFGAVLSGGGLSAQVKDDRTSPAIWKQPDALTFVLGDSAKTTMPGGMGHIAPAGAEVYLIGATQQPTVPWVGWNTQNPELIAQASGPATLTLTDLQGPGKLSVFLSGNFGSAGTTVFNGVGDSFSVPLNTHQHANWVFTAPGLYSATLTWSVPLKSGGQVSASGTLNFEVGDAAQAKQQDAGSGSSSKAPAGGGQGSVDSATGLVTRPDGSQVRIVGKTADGRDCTLSEDELAKAQQASARGKLAYTGTSSAGTLAVAGGLALLAGAGVLLFVRRCSARRAA</sequence>
<feature type="compositionally biased region" description="Polar residues" evidence="1">
    <location>
        <begin position="351"/>
        <end position="360"/>
    </location>
</feature>
<evidence type="ECO:0000256" key="3">
    <source>
        <dbReference type="SAM" id="SignalP"/>
    </source>
</evidence>
<feature type="compositionally biased region" description="Polar residues" evidence="1">
    <location>
        <begin position="382"/>
        <end position="396"/>
    </location>
</feature>
<feature type="transmembrane region" description="Helical" evidence="2">
    <location>
        <begin position="675"/>
        <end position="696"/>
    </location>
</feature>
<name>A0A9D1ZSB1_9MICC</name>
<dbReference type="NCBIfam" id="TIGR03773">
    <property type="entry name" value="anch_rpt_wall"/>
    <property type="match status" value="1"/>
</dbReference>
<feature type="compositionally biased region" description="Low complexity" evidence="1">
    <location>
        <begin position="290"/>
        <end position="321"/>
    </location>
</feature>
<feature type="compositionally biased region" description="Low complexity" evidence="1">
    <location>
        <begin position="273"/>
        <end position="282"/>
    </location>
</feature>